<dbReference type="EMBL" id="JARKIE010000010">
    <property type="protein sequence ID" value="KAJ7704536.1"/>
    <property type="molecule type" value="Genomic_DNA"/>
</dbReference>
<reference evidence="2" key="1">
    <citation type="submission" date="2023-03" db="EMBL/GenBank/DDBJ databases">
        <title>Massive genome expansion in bonnet fungi (Mycena s.s.) driven by repeated elements and novel gene families across ecological guilds.</title>
        <authorList>
            <consortium name="Lawrence Berkeley National Laboratory"/>
            <person name="Harder C.B."/>
            <person name="Miyauchi S."/>
            <person name="Viragh M."/>
            <person name="Kuo A."/>
            <person name="Thoen E."/>
            <person name="Andreopoulos B."/>
            <person name="Lu D."/>
            <person name="Skrede I."/>
            <person name="Drula E."/>
            <person name="Henrissat B."/>
            <person name="Morin E."/>
            <person name="Kohler A."/>
            <person name="Barry K."/>
            <person name="LaButti K."/>
            <person name="Morin E."/>
            <person name="Salamov A."/>
            <person name="Lipzen A."/>
            <person name="Mereny Z."/>
            <person name="Hegedus B."/>
            <person name="Baldrian P."/>
            <person name="Stursova M."/>
            <person name="Weitz H."/>
            <person name="Taylor A."/>
            <person name="Grigoriev I.V."/>
            <person name="Nagy L.G."/>
            <person name="Martin F."/>
            <person name="Kauserud H."/>
        </authorList>
    </citation>
    <scope>NUCLEOTIDE SEQUENCE</scope>
    <source>
        <strain evidence="2">CBHHK067</strain>
    </source>
</reference>
<dbReference type="AlphaFoldDB" id="A0AAD7GSU8"/>
<proteinExistence type="predicted"/>
<evidence type="ECO:0000256" key="1">
    <source>
        <dbReference type="SAM" id="MobiDB-lite"/>
    </source>
</evidence>
<protein>
    <submittedName>
        <fullName evidence="2">Uncharacterized protein</fullName>
    </submittedName>
</protein>
<comment type="caution">
    <text evidence="2">The sequence shown here is derived from an EMBL/GenBank/DDBJ whole genome shotgun (WGS) entry which is preliminary data.</text>
</comment>
<sequence>MKQISGGALVKTTALFNVPIKEGKVFSNKQRGGEEGGMPLVKTTVLFNVPIKEGRCTAHATAGAETLFFKTGAAGLPQNYRKRTPDTSGTGDIGGEAQAYLGAPTGKKNRNNLGSPNFGGLGSTHGSRPSWGMGAARSEDRTHEQWRAGEK</sequence>
<evidence type="ECO:0000313" key="3">
    <source>
        <dbReference type="Proteomes" id="UP001221757"/>
    </source>
</evidence>
<accession>A0AAD7GSU8</accession>
<gene>
    <name evidence="2" type="ORF">B0H17DRAFT_1126850</name>
</gene>
<evidence type="ECO:0000313" key="2">
    <source>
        <dbReference type="EMBL" id="KAJ7704536.1"/>
    </source>
</evidence>
<name>A0AAD7GSU8_MYCRO</name>
<organism evidence="2 3">
    <name type="scientific">Mycena rosella</name>
    <name type="common">Pink bonnet</name>
    <name type="synonym">Agaricus rosellus</name>
    <dbReference type="NCBI Taxonomy" id="1033263"/>
    <lineage>
        <taxon>Eukaryota</taxon>
        <taxon>Fungi</taxon>
        <taxon>Dikarya</taxon>
        <taxon>Basidiomycota</taxon>
        <taxon>Agaricomycotina</taxon>
        <taxon>Agaricomycetes</taxon>
        <taxon>Agaricomycetidae</taxon>
        <taxon>Agaricales</taxon>
        <taxon>Marasmiineae</taxon>
        <taxon>Mycenaceae</taxon>
        <taxon>Mycena</taxon>
    </lineage>
</organism>
<feature type="region of interest" description="Disordered" evidence="1">
    <location>
        <begin position="77"/>
        <end position="151"/>
    </location>
</feature>
<keyword evidence="3" id="KW-1185">Reference proteome</keyword>
<dbReference type="Proteomes" id="UP001221757">
    <property type="component" value="Unassembled WGS sequence"/>
</dbReference>
<feature type="compositionally biased region" description="Basic and acidic residues" evidence="1">
    <location>
        <begin position="137"/>
        <end position="151"/>
    </location>
</feature>